<evidence type="ECO:0000313" key="1">
    <source>
        <dbReference type="EMBL" id="CUQ68167.1"/>
    </source>
</evidence>
<sequence length="123" mass="14077">MARERGHRAKAWAAIVSGLLLLTLSGCAMSHKPDGETYEIPSLRVVFLDRPQIQAKYEEITGQSAVMMTPRLALDTQRRKEAVVGFYDYRTRTIYCPKMDFEICGHELHHAVLGRFHLETSRE</sequence>
<protein>
    <recommendedName>
        <fullName evidence="3">Lipoprotein</fullName>
    </recommendedName>
</protein>
<dbReference type="AlphaFoldDB" id="A0A0S4KUU1"/>
<dbReference type="Proteomes" id="UP000066284">
    <property type="component" value="Chromosome 1"/>
</dbReference>
<gene>
    <name evidence="1" type="ORF">NITINOP_3195</name>
</gene>
<keyword evidence="2" id="KW-1185">Reference proteome</keyword>
<dbReference type="KEGG" id="nio:NITINOP_3195"/>
<organism evidence="1 2">
    <name type="scientific">Candidatus Nitrospira inopinata</name>
    <dbReference type="NCBI Taxonomy" id="1715989"/>
    <lineage>
        <taxon>Bacteria</taxon>
        <taxon>Pseudomonadati</taxon>
        <taxon>Nitrospirota</taxon>
        <taxon>Nitrospiria</taxon>
        <taxon>Nitrospirales</taxon>
        <taxon>Nitrospiraceae</taxon>
        <taxon>Nitrospira</taxon>
    </lineage>
</organism>
<accession>A0A0S4KUU1</accession>
<evidence type="ECO:0008006" key="3">
    <source>
        <dbReference type="Google" id="ProtNLM"/>
    </source>
</evidence>
<name>A0A0S4KUU1_9BACT</name>
<dbReference type="EMBL" id="LN885086">
    <property type="protein sequence ID" value="CUQ68167.1"/>
    <property type="molecule type" value="Genomic_DNA"/>
</dbReference>
<evidence type="ECO:0000313" key="2">
    <source>
        <dbReference type="Proteomes" id="UP000066284"/>
    </source>
</evidence>
<proteinExistence type="predicted"/>
<reference evidence="2" key="1">
    <citation type="submission" date="2015-09" db="EMBL/GenBank/DDBJ databases">
        <authorList>
            <person name="Daims H."/>
        </authorList>
    </citation>
    <scope>NUCLEOTIDE SEQUENCE [LARGE SCALE GENOMIC DNA]</scope>
</reference>
<dbReference type="PROSITE" id="PS51257">
    <property type="entry name" value="PROKAR_LIPOPROTEIN"/>
    <property type="match status" value="1"/>
</dbReference>